<reference evidence="4" key="1">
    <citation type="submission" date="2016-11" db="EMBL/GenBank/DDBJ databases">
        <authorList>
            <person name="Varghese N."/>
            <person name="Submissions S."/>
        </authorList>
    </citation>
    <scope>NUCLEOTIDE SEQUENCE [LARGE SCALE GENOMIC DNA]</scope>
    <source>
        <strain evidence="4">DSM 11003</strain>
    </source>
</reference>
<dbReference type="EMBL" id="FQWY01000026">
    <property type="protein sequence ID" value="SHH05555.1"/>
    <property type="molecule type" value="Genomic_DNA"/>
</dbReference>
<sequence length="97" mass="11191">EDLAVKKMIKNRHLARHIADAGWGEFQRMLEYKTQWYGSKLIIAPRFYPSSKKCSSCGYILPELKLSTRQWECPECGAKHDRDINAAINLMQYASIA</sequence>
<feature type="domain" description="Cas12f1-like TNB" evidence="2">
    <location>
        <begin position="23"/>
        <end position="90"/>
    </location>
</feature>
<organism evidence="3 4">
    <name type="scientific">Thermosyntropha lipolytica DSM 11003</name>
    <dbReference type="NCBI Taxonomy" id="1123382"/>
    <lineage>
        <taxon>Bacteria</taxon>
        <taxon>Bacillati</taxon>
        <taxon>Bacillota</taxon>
        <taxon>Clostridia</taxon>
        <taxon>Eubacteriales</taxon>
        <taxon>Syntrophomonadaceae</taxon>
        <taxon>Thermosyntropha</taxon>
    </lineage>
</organism>
<proteinExistence type="predicted"/>
<keyword evidence="4" id="KW-1185">Reference proteome</keyword>
<gene>
    <name evidence="3" type="ORF">SAMN02745221_01579</name>
</gene>
<evidence type="ECO:0000313" key="4">
    <source>
        <dbReference type="Proteomes" id="UP000242329"/>
    </source>
</evidence>
<feature type="non-terminal residue" evidence="3">
    <location>
        <position position="1"/>
    </location>
</feature>
<evidence type="ECO:0000313" key="3">
    <source>
        <dbReference type="EMBL" id="SHH05555.1"/>
    </source>
</evidence>
<evidence type="ECO:0000256" key="1">
    <source>
        <dbReference type="ARBA" id="ARBA00023125"/>
    </source>
</evidence>
<accession>A0A1M5PUK9</accession>
<name>A0A1M5PUK9_9FIRM</name>
<evidence type="ECO:0000259" key="2">
    <source>
        <dbReference type="Pfam" id="PF07282"/>
    </source>
</evidence>
<dbReference type="RefSeq" id="WP_143156900.1">
    <property type="nucleotide sequence ID" value="NZ_FQWY01000026.1"/>
</dbReference>
<protein>
    <submittedName>
        <fullName evidence="3">Transposase, IS605 OrfB family, central region</fullName>
    </submittedName>
</protein>
<dbReference type="NCBIfam" id="NF040570">
    <property type="entry name" value="guided_TnpB"/>
    <property type="match status" value="1"/>
</dbReference>
<dbReference type="AlphaFoldDB" id="A0A1M5PUK9"/>
<dbReference type="GO" id="GO:0003677">
    <property type="term" value="F:DNA binding"/>
    <property type="evidence" value="ECO:0007669"/>
    <property type="project" value="UniProtKB-KW"/>
</dbReference>
<dbReference type="Proteomes" id="UP000242329">
    <property type="component" value="Unassembled WGS sequence"/>
</dbReference>
<keyword evidence="1" id="KW-0238">DNA-binding</keyword>
<dbReference type="Pfam" id="PF07282">
    <property type="entry name" value="Cas12f1-like_TNB"/>
    <property type="match status" value="1"/>
</dbReference>
<dbReference type="InterPro" id="IPR010095">
    <property type="entry name" value="Cas12f1-like_TNB"/>
</dbReference>